<feature type="binding site" evidence="14 15">
    <location>
        <position position="97"/>
    </location>
    <ligand>
        <name>a divalent metal cation</name>
        <dbReference type="ChEBI" id="CHEBI:60240"/>
    </ligand>
</feature>
<dbReference type="GO" id="GO:0004523">
    <property type="term" value="F:RNA-DNA hybrid ribonuclease activity"/>
    <property type="evidence" value="ECO:0007669"/>
    <property type="project" value="UniProtKB-UniRule"/>
</dbReference>
<evidence type="ECO:0000256" key="8">
    <source>
        <dbReference type="ARBA" id="ARBA00022490"/>
    </source>
</evidence>
<keyword evidence="19" id="KW-1185">Reference proteome</keyword>
<gene>
    <name evidence="14" type="primary">rnhB</name>
    <name evidence="18" type="ORF">WQQ_46180</name>
</gene>
<comment type="similarity">
    <text evidence="5 14 16">Belongs to the RNase HII family.</text>
</comment>
<dbReference type="Pfam" id="PF01351">
    <property type="entry name" value="RNase_HII"/>
    <property type="match status" value="1"/>
</dbReference>
<dbReference type="GO" id="GO:0005737">
    <property type="term" value="C:cytoplasm"/>
    <property type="evidence" value="ECO:0007669"/>
    <property type="project" value="UniProtKB-SubCell"/>
</dbReference>
<comment type="function">
    <text evidence="3 14 16">Endonuclease that specifically degrades the RNA of RNA-DNA hybrids.</text>
</comment>
<reference evidence="18 19" key="1">
    <citation type="journal article" date="2012" name="J. Bacteriol.">
        <title>Genome Sequence of n-Alkane-Degrading Hydrocarboniphaga effusa Strain AP103T (ATCC BAA-332T).</title>
        <authorList>
            <person name="Chang H.K."/>
            <person name="Zylstra G.J."/>
            <person name="Chae J.C."/>
        </authorList>
    </citation>
    <scope>NUCLEOTIDE SEQUENCE [LARGE SCALE GENOMIC DNA]</scope>
    <source>
        <strain evidence="18 19">AP103</strain>
    </source>
</reference>
<organism evidence="18 19">
    <name type="scientific">Hydrocarboniphaga effusa AP103</name>
    <dbReference type="NCBI Taxonomy" id="1172194"/>
    <lineage>
        <taxon>Bacteria</taxon>
        <taxon>Pseudomonadati</taxon>
        <taxon>Pseudomonadota</taxon>
        <taxon>Gammaproteobacteria</taxon>
        <taxon>Nevskiales</taxon>
        <taxon>Nevskiaceae</taxon>
        <taxon>Hydrocarboniphaga</taxon>
    </lineage>
</organism>
<dbReference type="Proteomes" id="UP000003704">
    <property type="component" value="Unassembled WGS sequence"/>
</dbReference>
<keyword evidence="11 14" id="KW-0255">Endonuclease</keyword>
<evidence type="ECO:0000256" key="16">
    <source>
        <dbReference type="RuleBase" id="RU003515"/>
    </source>
</evidence>
<comment type="cofactor">
    <cofactor evidence="14 15">
        <name>Mn(2+)</name>
        <dbReference type="ChEBI" id="CHEBI:29035"/>
    </cofactor>
    <cofactor evidence="14 15">
        <name>Mg(2+)</name>
        <dbReference type="ChEBI" id="CHEBI:18420"/>
    </cofactor>
    <text evidence="14 15">Manganese or magnesium. Binds 1 divalent metal ion per monomer in the absence of substrate. May bind a second metal ion after substrate binding.</text>
</comment>
<dbReference type="InterPro" id="IPR036397">
    <property type="entry name" value="RNaseH_sf"/>
</dbReference>
<evidence type="ECO:0000256" key="2">
    <source>
        <dbReference type="ARBA" id="ARBA00001946"/>
    </source>
</evidence>
<evidence type="ECO:0000256" key="15">
    <source>
        <dbReference type="PROSITE-ProRule" id="PRU01319"/>
    </source>
</evidence>
<proteinExistence type="inferred from homology"/>
<sequence>MAGLDEAGRGCLAGPVYAAAVILGPRHGIRGLDDSKKLKPIERDRLFDRIQQRAVAFAIASASVEEIERLNILHASMLAMQRAAEALNPVPHHCLVDGNRLPKLFCSADAVIGGDAIHSSIMAASILAKVARDREMQRLDAEHPGYGFAQHKGYGTPMHLQALKALGVCVQHRMGFAPCAQRDLFASGLVDLTAEGGDVLDGAYA</sequence>
<keyword evidence="13 14" id="KW-0464">Manganese</keyword>
<dbReference type="GO" id="GO:0006298">
    <property type="term" value="P:mismatch repair"/>
    <property type="evidence" value="ECO:0007669"/>
    <property type="project" value="TreeGrafter"/>
</dbReference>
<dbReference type="InterPro" id="IPR022898">
    <property type="entry name" value="RNase_HII"/>
</dbReference>
<dbReference type="PATRIC" id="fig|1172194.4.peg.4478"/>
<feature type="binding site" evidence="14 15">
    <location>
        <position position="5"/>
    </location>
    <ligand>
        <name>a divalent metal cation</name>
        <dbReference type="ChEBI" id="CHEBI:60240"/>
    </ligand>
</feature>
<evidence type="ECO:0000256" key="6">
    <source>
        <dbReference type="ARBA" id="ARBA00012180"/>
    </source>
</evidence>
<dbReference type="STRING" id="1172194.WQQ_46180"/>
<keyword evidence="8 14" id="KW-0963">Cytoplasm</keyword>
<dbReference type="GO" id="GO:0032299">
    <property type="term" value="C:ribonuclease H2 complex"/>
    <property type="evidence" value="ECO:0007669"/>
    <property type="project" value="TreeGrafter"/>
</dbReference>
<evidence type="ECO:0000256" key="13">
    <source>
        <dbReference type="ARBA" id="ARBA00023211"/>
    </source>
</evidence>
<dbReference type="NCBIfam" id="NF000595">
    <property type="entry name" value="PRK00015.1-3"/>
    <property type="match status" value="1"/>
</dbReference>
<dbReference type="CDD" id="cd07182">
    <property type="entry name" value="RNase_HII_bacteria_HII_like"/>
    <property type="match status" value="1"/>
</dbReference>
<dbReference type="GO" id="GO:0030145">
    <property type="term" value="F:manganese ion binding"/>
    <property type="evidence" value="ECO:0007669"/>
    <property type="project" value="UniProtKB-UniRule"/>
</dbReference>
<evidence type="ECO:0000256" key="3">
    <source>
        <dbReference type="ARBA" id="ARBA00004065"/>
    </source>
</evidence>
<evidence type="ECO:0000256" key="5">
    <source>
        <dbReference type="ARBA" id="ARBA00007383"/>
    </source>
</evidence>
<evidence type="ECO:0000313" key="19">
    <source>
        <dbReference type="Proteomes" id="UP000003704"/>
    </source>
</evidence>
<dbReference type="GO" id="GO:0003723">
    <property type="term" value="F:RNA binding"/>
    <property type="evidence" value="ECO:0007669"/>
    <property type="project" value="UniProtKB-UniRule"/>
</dbReference>
<evidence type="ECO:0000256" key="1">
    <source>
        <dbReference type="ARBA" id="ARBA00000077"/>
    </source>
</evidence>
<evidence type="ECO:0000256" key="10">
    <source>
        <dbReference type="ARBA" id="ARBA00022723"/>
    </source>
</evidence>
<dbReference type="SUPFAM" id="SSF53098">
    <property type="entry name" value="Ribonuclease H-like"/>
    <property type="match status" value="1"/>
</dbReference>
<evidence type="ECO:0000259" key="17">
    <source>
        <dbReference type="PROSITE" id="PS51975"/>
    </source>
</evidence>
<evidence type="ECO:0000313" key="18">
    <source>
        <dbReference type="EMBL" id="EIT68183.1"/>
    </source>
</evidence>
<dbReference type="GO" id="GO:0043137">
    <property type="term" value="P:DNA replication, removal of RNA primer"/>
    <property type="evidence" value="ECO:0007669"/>
    <property type="project" value="TreeGrafter"/>
</dbReference>
<dbReference type="InterPro" id="IPR012337">
    <property type="entry name" value="RNaseH-like_sf"/>
</dbReference>
<dbReference type="PANTHER" id="PTHR10954:SF18">
    <property type="entry name" value="RIBONUCLEASE HII"/>
    <property type="match status" value="1"/>
</dbReference>
<name>I8T3A5_9GAMM</name>
<dbReference type="InterPro" id="IPR024567">
    <property type="entry name" value="RNase_HII/HIII_dom"/>
</dbReference>
<keyword evidence="12 14" id="KW-0378">Hydrolase</keyword>
<comment type="catalytic activity">
    <reaction evidence="1 14 15 16">
        <text>Endonucleolytic cleavage to 5'-phosphomonoester.</text>
        <dbReference type="EC" id="3.1.26.4"/>
    </reaction>
</comment>
<dbReference type="EMBL" id="AKGD01000004">
    <property type="protein sequence ID" value="EIT68183.1"/>
    <property type="molecule type" value="Genomic_DNA"/>
</dbReference>
<evidence type="ECO:0000256" key="7">
    <source>
        <dbReference type="ARBA" id="ARBA00019179"/>
    </source>
</evidence>
<dbReference type="PROSITE" id="PS51975">
    <property type="entry name" value="RNASE_H_2"/>
    <property type="match status" value="1"/>
</dbReference>
<dbReference type="InterPro" id="IPR001352">
    <property type="entry name" value="RNase_HII/HIII"/>
</dbReference>
<feature type="domain" description="RNase H type-2" evidence="17">
    <location>
        <begin position="1"/>
        <end position="188"/>
    </location>
</feature>
<evidence type="ECO:0000256" key="14">
    <source>
        <dbReference type="HAMAP-Rule" id="MF_00052"/>
    </source>
</evidence>
<comment type="caution">
    <text evidence="18">The sequence shown here is derived from an EMBL/GenBank/DDBJ whole genome shotgun (WGS) entry which is preliminary data.</text>
</comment>
<feature type="binding site" evidence="14 15">
    <location>
        <position position="6"/>
    </location>
    <ligand>
        <name>a divalent metal cation</name>
        <dbReference type="ChEBI" id="CHEBI:60240"/>
    </ligand>
</feature>
<keyword evidence="10 14" id="KW-0479">Metal-binding</keyword>
<dbReference type="AlphaFoldDB" id="I8T3A5"/>
<evidence type="ECO:0000256" key="12">
    <source>
        <dbReference type="ARBA" id="ARBA00022801"/>
    </source>
</evidence>
<comment type="subcellular location">
    <subcellularLocation>
        <location evidence="4 14">Cytoplasm</location>
    </subcellularLocation>
</comment>
<comment type="cofactor">
    <cofactor evidence="2">
        <name>Mg(2+)</name>
        <dbReference type="ChEBI" id="CHEBI:18420"/>
    </cofactor>
</comment>
<keyword evidence="9 14" id="KW-0540">Nuclease</keyword>
<dbReference type="EC" id="3.1.26.4" evidence="6 14"/>
<evidence type="ECO:0000256" key="9">
    <source>
        <dbReference type="ARBA" id="ARBA00022722"/>
    </source>
</evidence>
<dbReference type="PANTHER" id="PTHR10954">
    <property type="entry name" value="RIBONUCLEASE H2 SUBUNIT A"/>
    <property type="match status" value="1"/>
</dbReference>
<dbReference type="HAMAP" id="MF_00052_B">
    <property type="entry name" value="RNase_HII_B"/>
    <property type="match status" value="1"/>
</dbReference>
<protein>
    <recommendedName>
        <fullName evidence="7 14">Ribonuclease HII</fullName>
        <shortName evidence="14">RNase HII</shortName>
        <ecNumber evidence="6 14">3.1.26.4</ecNumber>
    </recommendedName>
</protein>
<evidence type="ECO:0000256" key="11">
    <source>
        <dbReference type="ARBA" id="ARBA00022759"/>
    </source>
</evidence>
<dbReference type="Gene3D" id="3.30.420.10">
    <property type="entry name" value="Ribonuclease H-like superfamily/Ribonuclease H"/>
    <property type="match status" value="1"/>
</dbReference>
<accession>I8T3A5</accession>
<evidence type="ECO:0000256" key="4">
    <source>
        <dbReference type="ARBA" id="ARBA00004496"/>
    </source>
</evidence>